<feature type="signal peptide" evidence="3">
    <location>
        <begin position="1"/>
        <end position="22"/>
    </location>
</feature>
<dbReference type="InterPro" id="IPR029041">
    <property type="entry name" value="FAD-linked_oxidoreductase-like"/>
</dbReference>
<evidence type="ECO:0000313" key="6">
    <source>
        <dbReference type="Proteomes" id="UP001152797"/>
    </source>
</evidence>
<dbReference type="OrthoDB" id="551422at2759"/>
<evidence type="ECO:0000256" key="1">
    <source>
        <dbReference type="ARBA" id="ARBA00023002"/>
    </source>
</evidence>
<accession>A0A9P1DWZ3</accession>
<dbReference type="EMBL" id="CAMXCT020006632">
    <property type="protein sequence ID" value="CAL1170734.1"/>
    <property type="molecule type" value="Genomic_DNA"/>
</dbReference>
<protein>
    <submittedName>
        <fullName evidence="5">Retinol dehydrogenase 14</fullName>
    </submittedName>
</protein>
<dbReference type="EMBL" id="CAMXCT030006632">
    <property type="protein sequence ID" value="CAL4804671.1"/>
    <property type="molecule type" value="Genomic_DNA"/>
</dbReference>
<evidence type="ECO:0000256" key="2">
    <source>
        <dbReference type="SAM" id="MobiDB-lite"/>
    </source>
</evidence>
<name>A0A9P1DWZ3_9DINO</name>
<dbReference type="AlphaFoldDB" id="A0A9P1DWZ3"/>
<feature type="region of interest" description="Disordered" evidence="2">
    <location>
        <begin position="29"/>
        <end position="55"/>
    </location>
</feature>
<keyword evidence="6" id="KW-1185">Reference proteome</keyword>
<sequence>MGFKFALFLSSAALRMLVSLKAKYSPGLAPYHKPGRSSGDKSRRFLPGPLRPKSQSIQSLPYRAAAITLFALARRGRRGPMPTCRLELMGIHDSSGYQRHARGLLQKAQSAGVLSGLNIPNKKPGEPLIEWAGILVKELPGVEVTVHYSLKHQRSSNSAEAFHEWCMDAARVGVRRVLLVTGPNGPRHDAVRVLQQLGRPVSGLRYGVAFNACLPSEAAREAERQRLVQKLRTGVVQDVWLNTGVDEDLLREGIQFVRETSTRLGVQVELFASAMLPSVAQLQQMRERPWNGVQFSEEFLSSLRGMAQATSKALDVFRDNGVEPIVESKVRTSTDLSKLSAILDNDTTTLHALIDEESPPASAEREKQEITKNKVPEGALGLRRPPKQVEVAELQRFPPVKRRWGNGRPDV</sequence>
<dbReference type="EMBL" id="CAMXCT010006632">
    <property type="protein sequence ID" value="CAI4017359.1"/>
    <property type="molecule type" value="Genomic_DNA"/>
</dbReference>
<evidence type="ECO:0000256" key="3">
    <source>
        <dbReference type="SAM" id="SignalP"/>
    </source>
</evidence>
<feature type="region of interest" description="Disordered" evidence="2">
    <location>
        <begin position="355"/>
        <end position="387"/>
    </location>
</feature>
<keyword evidence="3" id="KW-0732">Signal</keyword>
<proteinExistence type="predicted"/>
<keyword evidence="1" id="KW-0560">Oxidoreductase</keyword>
<feature type="chain" id="PRO_5043271767" evidence="3">
    <location>
        <begin position="23"/>
        <end position="411"/>
    </location>
</feature>
<evidence type="ECO:0000313" key="5">
    <source>
        <dbReference type="EMBL" id="CAL4804671.1"/>
    </source>
</evidence>
<feature type="compositionally biased region" description="Basic and acidic residues" evidence="2">
    <location>
        <begin position="363"/>
        <end position="375"/>
    </location>
</feature>
<evidence type="ECO:0000313" key="4">
    <source>
        <dbReference type="EMBL" id="CAI4017359.1"/>
    </source>
</evidence>
<comment type="caution">
    <text evidence="4">The sequence shown here is derived from an EMBL/GenBank/DDBJ whole genome shotgun (WGS) entry which is preliminary data.</text>
</comment>
<dbReference type="Proteomes" id="UP001152797">
    <property type="component" value="Unassembled WGS sequence"/>
</dbReference>
<reference evidence="5 6" key="2">
    <citation type="submission" date="2024-05" db="EMBL/GenBank/DDBJ databases">
        <authorList>
            <person name="Chen Y."/>
            <person name="Shah S."/>
            <person name="Dougan E. K."/>
            <person name="Thang M."/>
            <person name="Chan C."/>
        </authorList>
    </citation>
    <scope>NUCLEOTIDE SEQUENCE [LARGE SCALE GENOMIC DNA]</scope>
</reference>
<dbReference type="Gene3D" id="3.20.20.220">
    <property type="match status" value="1"/>
</dbReference>
<dbReference type="SUPFAM" id="SSF51730">
    <property type="entry name" value="FAD-linked oxidoreductase"/>
    <property type="match status" value="1"/>
</dbReference>
<dbReference type="GO" id="GO:0016491">
    <property type="term" value="F:oxidoreductase activity"/>
    <property type="evidence" value="ECO:0007669"/>
    <property type="project" value="UniProtKB-KW"/>
</dbReference>
<reference evidence="4" key="1">
    <citation type="submission" date="2022-10" db="EMBL/GenBank/DDBJ databases">
        <authorList>
            <person name="Chen Y."/>
            <person name="Dougan E. K."/>
            <person name="Chan C."/>
            <person name="Rhodes N."/>
            <person name="Thang M."/>
        </authorList>
    </citation>
    <scope>NUCLEOTIDE SEQUENCE</scope>
</reference>
<organism evidence="4">
    <name type="scientific">Cladocopium goreaui</name>
    <dbReference type="NCBI Taxonomy" id="2562237"/>
    <lineage>
        <taxon>Eukaryota</taxon>
        <taxon>Sar</taxon>
        <taxon>Alveolata</taxon>
        <taxon>Dinophyceae</taxon>
        <taxon>Suessiales</taxon>
        <taxon>Symbiodiniaceae</taxon>
        <taxon>Cladocopium</taxon>
    </lineage>
</organism>
<gene>
    <name evidence="4" type="ORF">C1SCF055_LOCUS42009</name>
</gene>